<evidence type="ECO:0000256" key="1">
    <source>
        <dbReference type="ARBA" id="ARBA00022722"/>
    </source>
</evidence>
<dbReference type="Pfam" id="PF13361">
    <property type="entry name" value="UvrD_C"/>
    <property type="match status" value="1"/>
</dbReference>
<evidence type="ECO:0000256" key="2">
    <source>
        <dbReference type="ARBA" id="ARBA00022741"/>
    </source>
</evidence>
<evidence type="ECO:0000259" key="11">
    <source>
        <dbReference type="PROSITE" id="PS51217"/>
    </source>
</evidence>
<evidence type="ECO:0000256" key="9">
    <source>
        <dbReference type="ARBA" id="ARBA00023204"/>
    </source>
</evidence>
<feature type="non-terminal residue" evidence="12">
    <location>
        <position position="490"/>
    </location>
</feature>
<keyword evidence="6" id="KW-0269">Exonuclease</keyword>
<dbReference type="GO" id="GO:0005524">
    <property type="term" value="F:ATP binding"/>
    <property type="evidence" value="ECO:0007669"/>
    <property type="project" value="UniProtKB-KW"/>
</dbReference>
<dbReference type="InterPro" id="IPR011335">
    <property type="entry name" value="Restrct_endonuc-II-like"/>
</dbReference>
<dbReference type="Gene3D" id="3.90.320.10">
    <property type="match status" value="1"/>
</dbReference>
<name>T1C3X0_9ZZZZ</name>
<keyword evidence="4" id="KW-0378">Hydrolase</keyword>
<reference evidence="12" key="1">
    <citation type="submission" date="2013-08" db="EMBL/GenBank/DDBJ databases">
        <authorList>
            <person name="Mendez C."/>
            <person name="Richter M."/>
            <person name="Ferrer M."/>
            <person name="Sanchez J."/>
        </authorList>
    </citation>
    <scope>NUCLEOTIDE SEQUENCE</scope>
</reference>
<dbReference type="SUPFAM" id="SSF52540">
    <property type="entry name" value="P-loop containing nucleoside triphosphate hydrolases"/>
    <property type="match status" value="1"/>
</dbReference>
<dbReference type="InterPro" id="IPR000212">
    <property type="entry name" value="DNA_helicase_UvrD/REP"/>
</dbReference>
<dbReference type="GO" id="GO:0005829">
    <property type="term" value="C:cytosol"/>
    <property type="evidence" value="ECO:0007669"/>
    <property type="project" value="TreeGrafter"/>
</dbReference>
<proteinExistence type="predicted"/>
<dbReference type="EMBL" id="AUZX01000882">
    <property type="protein sequence ID" value="EQD80181.1"/>
    <property type="molecule type" value="Genomic_DNA"/>
</dbReference>
<feature type="compositionally biased region" description="Basic and acidic residues" evidence="10">
    <location>
        <begin position="350"/>
        <end position="359"/>
    </location>
</feature>
<comment type="caution">
    <text evidence="12">The sequence shown here is derived from an EMBL/GenBank/DDBJ whole genome shotgun (WGS) entry which is preliminary data.</text>
</comment>
<dbReference type="AlphaFoldDB" id="T1C3X0"/>
<dbReference type="PANTHER" id="PTHR11070:SF23">
    <property type="entry name" value="RECBCD ENZYME SUBUNIT RECB"/>
    <property type="match status" value="1"/>
</dbReference>
<feature type="region of interest" description="Disordered" evidence="10">
    <location>
        <begin position="321"/>
        <end position="340"/>
    </location>
</feature>
<dbReference type="SUPFAM" id="SSF52980">
    <property type="entry name" value="Restriction endonuclease-like"/>
    <property type="match status" value="1"/>
</dbReference>
<evidence type="ECO:0000313" key="12">
    <source>
        <dbReference type="EMBL" id="EQD80181.1"/>
    </source>
</evidence>
<evidence type="ECO:0000256" key="4">
    <source>
        <dbReference type="ARBA" id="ARBA00022801"/>
    </source>
</evidence>
<feature type="domain" description="UvrD-like helicase C-terminal" evidence="11">
    <location>
        <begin position="1"/>
        <end position="184"/>
    </location>
</feature>
<organism evidence="12">
    <name type="scientific">mine drainage metagenome</name>
    <dbReference type="NCBI Taxonomy" id="410659"/>
    <lineage>
        <taxon>unclassified sequences</taxon>
        <taxon>metagenomes</taxon>
        <taxon>ecological metagenomes</taxon>
    </lineage>
</organism>
<dbReference type="GO" id="GO:0000725">
    <property type="term" value="P:recombinational repair"/>
    <property type="evidence" value="ECO:0007669"/>
    <property type="project" value="TreeGrafter"/>
</dbReference>
<evidence type="ECO:0000256" key="5">
    <source>
        <dbReference type="ARBA" id="ARBA00022806"/>
    </source>
</evidence>
<evidence type="ECO:0000256" key="10">
    <source>
        <dbReference type="SAM" id="MobiDB-lite"/>
    </source>
</evidence>
<dbReference type="InterPro" id="IPR027417">
    <property type="entry name" value="P-loop_NTPase"/>
</dbReference>
<feature type="compositionally biased region" description="Low complexity" evidence="10">
    <location>
        <begin position="321"/>
        <end position="330"/>
    </location>
</feature>
<keyword evidence="5" id="KW-0347">Helicase</keyword>
<evidence type="ECO:0000256" key="8">
    <source>
        <dbReference type="ARBA" id="ARBA00023125"/>
    </source>
</evidence>
<dbReference type="GO" id="GO:0004527">
    <property type="term" value="F:exonuclease activity"/>
    <property type="evidence" value="ECO:0007669"/>
    <property type="project" value="UniProtKB-KW"/>
</dbReference>
<dbReference type="GO" id="GO:0043138">
    <property type="term" value="F:3'-5' DNA helicase activity"/>
    <property type="evidence" value="ECO:0007669"/>
    <property type="project" value="TreeGrafter"/>
</dbReference>
<keyword evidence="3" id="KW-0227">DNA damage</keyword>
<dbReference type="InterPro" id="IPR014017">
    <property type="entry name" value="DNA_helicase_UvrD-like_C"/>
</dbReference>
<dbReference type="GO" id="GO:0009338">
    <property type="term" value="C:exodeoxyribonuclease V complex"/>
    <property type="evidence" value="ECO:0007669"/>
    <property type="project" value="TreeGrafter"/>
</dbReference>
<dbReference type="Gene3D" id="3.30.160.800">
    <property type="match status" value="1"/>
</dbReference>
<feature type="non-terminal residue" evidence="12">
    <location>
        <position position="1"/>
    </location>
</feature>
<dbReference type="InterPro" id="IPR011604">
    <property type="entry name" value="PDDEXK-like_dom_sf"/>
</dbReference>
<sequence length="490" mass="52922">TNRQIATLRQYLAERGVPAAGAGKASVFATPQADDLALILHALQEGNAAFVLRAAWLTDLWGLDASALCALDADAAALQEQLALSAELTQRWLRQGPLALVMALIERAASRLLARQDGERALTDLRHLGELLQAQAAAGFPAHAQLAWLRRQQADADGSMDEHQQRIDSDRARVQLRTLASAKGLQFALVFLPLAWRPDGGSRQRRLLRFHDAGDRLSVDLGSPARVEHQQRAAREAQEERARLLYVALTRAQQACWVYWVELVGKRTHAEVALGALLERATASALGTSLAERLRPLPRTPPQIAIDDSAVDHAATYHPTAATARARAAQTPPPAAPPWQQWSFTALTRRASDEPRAAADEGDGVDADTDTWPEAAAHPELEALQSLRGSAFGDAVHAMFERAETSVPMARQQALITRALADSGVQLPASAAAMLRARLAARVDACMSADLGDGLRLQALAADAQVAEMEFLLPLHAVPLPALRALLHRH</sequence>
<dbReference type="PROSITE" id="PS51217">
    <property type="entry name" value="UVRD_HELICASE_CTER"/>
    <property type="match status" value="1"/>
</dbReference>
<gene>
    <name evidence="12" type="ORF">B1A_01159</name>
</gene>
<keyword evidence="9" id="KW-0234">DNA repair</keyword>
<evidence type="ECO:0000256" key="6">
    <source>
        <dbReference type="ARBA" id="ARBA00022839"/>
    </source>
</evidence>
<reference evidence="12" key="2">
    <citation type="journal article" date="2014" name="ISME J.">
        <title>Microbial stratification in low pH oxic and suboxic macroscopic growths along an acid mine drainage.</title>
        <authorList>
            <person name="Mendez-Garcia C."/>
            <person name="Mesa V."/>
            <person name="Sprenger R.R."/>
            <person name="Richter M."/>
            <person name="Diez M.S."/>
            <person name="Solano J."/>
            <person name="Bargiela R."/>
            <person name="Golyshina O.V."/>
            <person name="Manteca A."/>
            <person name="Ramos J.L."/>
            <person name="Gallego J.R."/>
            <person name="Llorente I."/>
            <person name="Martins Dos Santos V.A."/>
            <person name="Jensen O.N."/>
            <person name="Pelaez A.I."/>
            <person name="Sanchez J."/>
            <person name="Ferrer M."/>
        </authorList>
    </citation>
    <scope>NUCLEOTIDE SEQUENCE</scope>
</reference>
<accession>T1C3X0</accession>
<keyword evidence="7" id="KW-0067">ATP-binding</keyword>
<keyword evidence="1" id="KW-0540">Nuclease</keyword>
<dbReference type="Gene3D" id="1.10.486.10">
    <property type="entry name" value="PCRA, domain 4"/>
    <property type="match status" value="1"/>
</dbReference>
<protein>
    <submittedName>
        <fullName evidence="12">Exodeoxyribonuclease V beta chain</fullName>
    </submittedName>
</protein>
<keyword evidence="8" id="KW-0238">DNA-binding</keyword>
<evidence type="ECO:0000256" key="3">
    <source>
        <dbReference type="ARBA" id="ARBA00022763"/>
    </source>
</evidence>
<feature type="compositionally biased region" description="Acidic residues" evidence="10">
    <location>
        <begin position="360"/>
        <end position="371"/>
    </location>
</feature>
<keyword evidence="2" id="KW-0547">Nucleotide-binding</keyword>
<dbReference type="GO" id="GO:0003677">
    <property type="term" value="F:DNA binding"/>
    <property type="evidence" value="ECO:0007669"/>
    <property type="project" value="UniProtKB-KW"/>
</dbReference>
<evidence type="ECO:0000256" key="7">
    <source>
        <dbReference type="ARBA" id="ARBA00022840"/>
    </source>
</evidence>
<dbReference type="PANTHER" id="PTHR11070">
    <property type="entry name" value="UVRD / RECB / PCRA DNA HELICASE FAMILY MEMBER"/>
    <property type="match status" value="1"/>
</dbReference>
<feature type="region of interest" description="Disordered" evidence="10">
    <location>
        <begin position="350"/>
        <end position="371"/>
    </location>
</feature>